<dbReference type="FunFam" id="3.30.310.50:FF:000001">
    <property type="entry name" value="Phosphoglucosamine mutase"/>
    <property type="match status" value="1"/>
</dbReference>
<dbReference type="InterPro" id="IPR005845">
    <property type="entry name" value="A-D-PHexomutase_a/b/a-II"/>
</dbReference>
<dbReference type="RefSeq" id="WP_108775031.1">
    <property type="nucleotide sequence ID" value="NZ_JALBUR010000010.1"/>
</dbReference>
<dbReference type="GO" id="GO:0008966">
    <property type="term" value="F:phosphoglucosamine mutase activity"/>
    <property type="evidence" value="ECO:0007669"/>
    <property type="project" value="UniProtKB-UniRule"/>
</dbReference>
<dbReference type="Gene3D" id="3.30.310.50">
    <property type="entry name" value="Alpha-D-phosphohexomutase, C-terminal domain"/>
    <property type="match status" value="1"/>
</dbReference>
<dbReference type="EC" id="5.4.2.10" evidence="7 9"/>
<dbReference type="GO" id="GO:0004615">
    <property type="term" value="F:phosphomannomutase activity"/>
    <property type="evidence" value="ECO:0007669"/>
    <property type="project" value="TreeGrafter"/>
</dbReference>
<comment type="function">
    <text evidence="9">Catalyzes the conversion of glucosamine-6-phosphate to glucosamine-1-phosphate.</text>
</comment>
<evidence type="ECO:0000256" key="9">
    <source>
        <dbReference type="HAMAP-Rule" id="MF_01554"/>
    </source>
</evidence>
<evidence type="ECO:0000256" key="7">
    <source>
        <dbReference type="ARBA" id="ARBA00066330"/>
    </source>
</evidence>
<comment type="caution">
    <text evidence="14">The sequence shown here is derived from an EMBL/GenBank/DDBJ whole genome shotgun (WGS) entry which is preliminary data.</text>
</comment>
<keyword evidence="4 9" id="KW-0460">Magnesium</keyword>
<keyword evidence="2 9" id="KW-0597">Phosphoprotein</keyword>
<evidence type="ECO:0000256" key="1">
    <source>
        <dbReference type="ARBA" id="ARBA00010231"/>
    </source>
</evidence>
<evidence type="ECO:0000259" key="13">
    <source>
        <dbReference type="Pfam" id="PF02880"/>
    </source>
</evidence>
<dbReference type="CDD" id="cd05802">
    <property type="entry name" value="GlmM"/>
    <property type="match status" value="1"/>
</dbReference>
<feature type="binding site" evidence="9">
    <location>
        <position position="238"/>
    </location>
    <ligand>
        <name>Mg(2+)</name>
        <dbReference type="ChEBI" id="CHEBI:18420"/>
    </ligand>
</feature>
<dbReference type="GO" id="GO:0006048">
    <property type="term" value="P:UDP-N-acetylglucosamine biosynthetic process"/>
    <property type="evidence" value="ECO:0007669"/>
    <property type="project" value="TreeGrafter"/>
</dbReference>
<dbReference type="Pfam" id="PF02878">
    <property type="entry name" value="PGM_PMM_I"/>
    <property type="match status" value="1"/>
</dbReference>
<accession>A0AB35U874</accession>
<comment type="cofactor">
    <cofactor evidence="9">
        <name>Mg(2+)</name>
        <dbReference type="ChEBI" id="CHEBI:18420"/>
    </cofactor>
    <text evidence="9">Binds 1 Mg(2+) ion per subunit.</text>
</comment>
<organism evidence="14 15">
    <name type="scientific">Grylomicrobium aquisgranensis</name>
    <dbReference type="NCBI Taxonomy" id="2926318"/>
    <lineage>
        <taxon>Bacteria</taxon>
        <taxon>Bacillati</taxon>
        <taxon>Bacillota</taxon>
        <taxon>Erysipelotrichia</taxon>
        <taxon>Erysipelotrichales</taxon>
        <taxon>Erysipelotrichaceae</taxon>
        <taxon>Grylomicrobium</taxon>
    </lineage>
</organism>
<evidence type="ECO:0000259" key="12">
    <source>
        <dbReference type="Pfam" id="PF02879"/>
    </source>
</evidence>
<feature type="binding site" evidence="9">
    <location>
        <position position="240"/>
    </location>
    <ligand>
        <name>Mg(2+)</name>
        <dbReference type="ChEBI" id="CHEBI:18420"/>
    </ligand>
</feature>
<name>A0AB35U874_9FIRM</name>
<dbReference type="InterPro" id="IPR016055">
    <property type="entry name" value="A-D-PHexomutase_a/b/a-I/II/III"/>
</dbReference>
<evidence type="ECO:0000256" key="8">
    <source>
        <dbReference type="ARBA" id="ARBA00068193"/>
    </source>
</evidence>
<feature type="domain" description="Alpha-D-phosphohexomutase alpha/beta/alpha" evidence="11">
    <location>
        <begin position="3"/>
        <end position="131"/>
    </location>
</feature>
<comment type="PTM">
    <text evidence="9">Activated by phosphorylation.</text>
</comment>
<sequence length="445" mass="49044">MGKYFGTDGIRGKANEGLTAERAFVVGRYLGWYYSQKGKKNIVIGKDTRLSSDMLESALAAGITSEGCDAYLAGYCPTPMICYLTVHEDFAVGAMISASHNPFYDNGIKVFSKQGVKLQGEVEALIEDYIDGKIEIPYKTEGEIGRIVNYPEGLDHYLNFVVSEFPLDLHGTKIAMDCANGSATYTAEKALRRLGAECTIFCNDPNGTNINRKCGSTHPERFQEYMKLGSYDLGLTFDGDADRQILVRPDGELVNGDYVLYICGKYYRDKGVLTNNTIVTTVMANLGLWKAMEREHINVAKTDVGDKYVYDCMIKNDYILGGEQSGHIIFSRHETTGDGLVTALAILKVMKNTGKSISELCEGLRIYPQLLVNVKVNDKTKVMDDPEVQEAIARVNKDLNGNGRILVRPSGTEPLLRVMAEAETDEICQQVCGQVADVIKAKFGA</sequence>
<evidence type="ECO:0000256" key="2">
    <source>
        <dbReference type="ARBA" id="ARBA00022553"/>
    </source>
</evidence>
<dbReference type="InterPro" id="IPR005844">
    <property type="entry name" value="A-D-PHexomutase_a/b/a-I"/>
</dbReference>
<evidence type="ECO:0000259" key="11">
    <source>
        <dbReference type="Pfam" id="PF02878"/>
    </source>
</evidence>
<feature type="modified residue" description="Phosphoserine" evidence="9">
    <location>
        <position position="99"/>
    </location>
</feature>
<comment type="similarity">
    <text evidence="1 9">Belongs to the phosphohexose mutase family.</text>
</comment>
<proteinExistence type="inferred from homology"/>
<dbReference type="InterPro" id="IPR005846">
    <property type="entry name" value="A-D-PHexomutase_a/b/a-III"/>
</dbReference>
<keyword evidence="5 9" id="KW-0413">Isomerase</keyword>
<dbReference type="PRINTS" id="PR00509">
    <property type="entry name" value="PGMPMM"/>
</dbReference>
<dbReference type="FunFam" id="3.40.120.10:FF:000002">
    <property type="entry name" value="Phosphoglucosamine mutase"/>
    <property type="match status" value="1"/>
</dbReference>
<dbReference type="PANTHER" id="PTHR42946">
    <property type="entry name" value="PHOSPHOHEXOSE MUTASE"/>
    <property type="match status" value="1"/>
</dbReference>
<dbReference type="Pfam" id="PF02880">
    <property type="entry name" value="PGM_PMM_III"/>
    <property type="match status" value="1"/>
</dbReference>
<protein>
    <recommendedName>
        <fullName evidence="8 9">Phosphoglucosamine mutase</fullName>
        <ecNumber evidence="7 9">5.4.2.10</ecNumber>
    </recommendedName>
</protein>
<feature type="binding site" description="via phosphate group" evidence="9">
    <location>
        <position position="99"/>
    </location>
    <ligand>
        <name>Mg(2+)</name>
        <dbReference type="ChEBI" id="CHEBI:18420"/>
    </ligand>
</feature>
<evidence type="ECO:0000256" key="4">
    <source>
        <dbReference type="ARBA" id="ARBA00022842"/>
    </source>
</evidence>
<keyword evidence="3 9" id="KW-0479">Metal-binding</keyword>
<dbReference type="GO" id="GO:0000287">
    <property type="term" value="F:magnesium ion binding"/>
    <property type="evidence" value="ECO:0007669"/>
    <property type="project" value="UniProtKB-UniRule"/>
</dbReference>
<dbReference type="Gene3D" id="3.40.120.10">
    <property type="entry name" value="Alpha-D-Glucose-1,6-Bisphosphate, subunit A, domain 3"/>
    <property type="match status" value="3"/>
</dbReference>
<dbReference type="GO" id="GO:0005829">
    <property type="term" value="C:cytosol"/>
    <property type="evidence" value="ECO:0007669"/>
    <property type="project" value="TreeGrafter"/>
</dbReference>
<dbReference type="GO" id="GO:0005975">
    <property type="term" value="P:carbohydrate metabolic process"/>
    <property type="evidence" value="ECO:0007669"/>
    <property type="project" value="InterPro"/>
</dbReference>
<feature type="binding site" evidence="9">
    <location>
        <position position="242"/>
    </location>
    <ligand>
        <name>Mg(2+)</name>
        <dbReference type="ChEBI" id="CHEBI:18420"/>
    </ligand>
</feature>
<feature type="domain" description="Alpha-D-phosphohexomutase alpha/beta/alpha" evidence="12">
    <location>
        <begin position="156"/>
        <end position="251"/>
    </location>
</feature>
<feature type="active site" description="Phosphoserine intermediate" evidence="9">
    <location>
        <position position="99"/>
    </location>
</feature>
<evidence type="ECO:0000313" key="15">
    <source>
        <dbReference type="Proteomes" id="UP001286174"/>
    </source>
</evidence>
<feature type="domain" description="Alpha-D-phosphohexomutase alpha/beta/alpha" evidence="13">
    <location>
        <begin position="255"/>
        <end position="363"/>
    </location>
</feature>
<dbReference type="Pfam" id="PF02879">
    <property type="entry name" value="PGM_PMM_II"/>
    <property type="match status" value="1"/>
</dbReference>
<dbReference type="GO" id="GO:0009252">
    <property type="term" value="P:peptidoglycan biosynthetic process"/>
    <property type="evidence" value="ECO:0007669"/>
    <property type="project" value="TreeGrafter"/>
</dbReference>
<evidence type="ECO:0000256" key="5">
    <source>
        <dbReference type="ARBA" id="ARBA00023235"/>
    </source>
</evidence>
<dbReference type="InterPro" id="IPR005841">
    <property type="entry name" value="Alpha-D-phosphohexomutase_SF"/>
</dbReference>
<dbReference type="FunFam" id="3.40.120.10:FF:000001">
    <property type="entry name" value="Phosphoglucosamine mutase"/>
    <property type="match status" value="1"/>
</dbReference>
<dbReference type="PANTHER" id="PTHR42946:SF1">
    <property type="entry name" value="PHOSPHOGLUCOMUTASE (ALPHA-D-GLUCOSE-1,6-BISPHOSPHATE-DEPENDENT)"/>
    <property type="match status" value="1"/>
</dbReference>
<dbReference type="InterPro" id="IPR050060">
    <property type="entry name" value="Phosphoglucosamine_mutase"/>
</dbReference>
<keyword evidence="15" id="KW-1185">Reference proteome</keyword>
<feature type="domain" description="Alpha-D-phosphohexomutase C-terminal" evidence="10">
    <location>
        <begin position="371"/>
        <end position="437"/>
    </location>
</feature>
<evidence type="ECO:0000259" key="10">
    <source>
        <dbReference type="Pfam" id="PF00408"/>
    </source>
</evidence>
<dbReference type="EMBL" id="JALBUR010000010">
    <property type="protein sequence ID" value="MDX8419534.1"/>
    <property type="molecule type" value="Genomic_DNA"/>
</dbReference>
<dbReference type="SUPFAM" id="SSF55957">
    <property type="entry name" value="Phosphoglucomutase, C-terminal domain"/>
    <property type="match status" value="1"/>
</dbReference>
<dbReference type="Pfam" id="PF00408">
    <property type="entry name" value="PGM_PMM_IV"/>
    <property type="match status" value="1"/>
</dbReference>
<evidence type="ECO:0000256" key="6">
    <source>
        <dbReference type="ARBA" id="ARBA00050364"/>
    </source>
</evidence>
<evidence type="ECO:0000313" key="14">
    <source>
        <dbReference type="EMBL" id="MDX8419534.1"/>
    </source>
</evidence>
<reference evidence="14 15" key="1">
    <citation type="submission" date="2022-03" db="EMBL/GenBank/DDBJ databases">
        <title>Novel taxa within the pig intestine.</title>
        <authorList>
            <person name="Wylensek D."/>
            <person name="Bishof K."/>
            <person name="Afrizal A."/>
            <person name="Clavel T."/>
        </authorList>
    </citation>
    <scope>NUCLEOTIDE SEQUENCE [LARGE SCALE GENOMIC DNA]</scope>
    <source>
        <strain evidence="14 15">CLA-KB-P133</strain>
    </source>
</reference>
<evidence type="ECO:0000256" key="3">
    <source>
        <dbReference type="ARBA" id="ARBA00022723"/>
    </source>
</evidence>
<dbReference type="SUPFAM" id="SSF53738">
    <property type="entry name" value="Phosphoglucomutase, first 3 domains"/>
    <property type="match status" value="3"/>
</dbReference>
<dbReference type="Proteomes" id="UP001286174">
    <property type="component" value="Unassembled WGS sequence"/>
</dbReference>
<comment type="catalytic activity">
    <reaction evidence="6 9">
        <text>alpha-D-glucosamine 1-phosphate = D-glucosamine 6-phosphate</text>
        <dbReference type="Rhea" id="RHEA:23424"/>
        <dbReference type="ChEBI" id="CHEBI:58516"/>
        <dbReference type="ChEBI" id="CHEBI:58725"/>
        <dbReference type="EC" id="5.4.2.10"/>
    </reaction>
</comment>
<dbReference type="InterPro" id="IPR005843">
    <property type="entry name" value="A-D-PHexomutase_C"/>
</dbReference>
<gene>
    <name evidence="9 14" type="primary">glmM</name>
    <name evidence="14" type="ORF">MOZ60_05445</name>
</gene>
<dbReference type="InterPro" id="IPR006352">
    <property type="entry name" value="GlmM_bact"/>
</dbReference>
<dbReference type="NCBIfam" id="TIGR01455">
    <property type="entry name" value="glmM"/>
    <property type="match status" value="1"/>
</dbReference>
<dbReference type="AlphaFoldDB" id="A0AB35U874"/>
<dbReference type="InterPro" id="IPR036900">
    <property type="entry name" value="A-D-PHexomutase_C_sf"/>
</dbReference>
<dbReference type="HAMAP" id="MF_01554_B">
    <property type="entry name" value="GlmM_B"/>
    <property type="match status" value="1"/>
</dbReference>